<feature type="region of interest" description="Disordered" evidence="1">
    <location>
        <begin position="87"/>
        <end position="116"/>
    </location>
</feature>
<evidence type="ECO:0000313" key="3">
    <source>
        <dbReference type="Proteomes" id="UP001499878"/>
    </source>
</evidence>
<name>A0ABP9T464_9ACTN</name>
<keyword evidence="3" id="KW-1185">Reference proteome</keyword>
<proteinExistence type="predicted"/>
<accession>A0ABP9T464</accession>
<protein>
    <submittedName>
        <fullName evidence="2">Uncharacterized protein</fullName>
    </submittedName>
</protein>
<evidence type="ECO:0000313" key="2">
    <source>
        <dbReference type="EMBL" id="GAA5210599.1"/>
    </source>
</evidence>
<organism evidence="2 3">
    <name type="scientific">Streptomyces thinghirensis</name>
    <dbReference type="NCBI Taxonomy" id="551547"/>
    <lineage>
        <taxon>Bacteria</taxon>
        <taxon>Bacillati</taxon>
        <taxon>Actinomycetota</taxon>
        <taxon>Actinomycetes</taxon>
        <taxon>Kitasatosporales</taxon>
        <taxon>Streptomycetaceae</taxon>
        <taxon>Streptomyces</taxon>
    </lineage>
</organism>
<comment type="caution">
    <text evidence="2">The sequence shown here is derived from an EMBL/GenBank/DDBJ whole genome shotgun (WGS) entry which is preliminary data.</text>
</comment>
<gene>
    <name evidence="2" type="ORF">GCM10023323_38860</name>
</gene>
<feature type="compositionally biased region" description="Basic and acidic residues" evidence="1">
    <location>
        <begin position="106"/>
        <end position="115"/>
    </location>
</feature>
<evidence type="ECO:0000256" key="1">
    <source>
        <dbReference type="SAM" id="MobiDB-lite"/>
    </source>
</evidence>
<dbReference type="Proteomes" id="UP001499878">
    <property type="component" value="Unassembled WGS sequence"/>
</dbReference>
<sequence>MSPEWELRNGTVRPGTAHAELRTLAEALVDHVLGDHLDVRAAVLDQRGQLQQREDVEAVDRGFGGGGVPVDDQQRLGTVRQPEERLLAAESPLPQVGTGEPAQRGADARRDHAEDDVAYVVSHGRAC</sequence>
<reference evidence="3" key="1">
    <citation type="journal article" date="2019" name="Int. J. Syst. Evol. Microbiol.">
        <title>The Global Catalogue of Microorganisms (GCM) 10K type strain sequencing project: providing services to taxonomists for standard genome sequencing and annotation.</title>
        <authorList>
            <consortium name="The Broad Institute Genomics Platform"/>
            <consortium name="The Broad Institute Genome Sequencing Center for Infectious Disease"/>
            <person name="Wu L."/>
            <person name="Ma J."/>
        </authorList>
    </citation>
    <scope>NUCLEOTIDE SEQUENCE [LARGE SCALE GENOMIC DNA]</scope>
    <source>
        <strain evidence="3">JCM 18306</strain>
    </source>
</reference>
<dbReference type="EMBL" id="BAABJR010000009">
    <property type="protein sequence ID" value="GAA5210599.1"/>
    <property type="molecule type" value="Genomic_DNA"/>
</dbReference>